<evidence type="ECO:0000256" key="3">
    <source>
        <dbReference type="ARBA" id="ARBA00022833"/>
    </source>
</evidence>
<dbReference type="PANTHER" id="PTHR25465">
    <property type="entry name" value="B-BOX DOMAIN CONTAINING"/>
    <property type="match status" value="1"/>
</dbReference>
<dbReference type="SMART" id="SM00184">
    <property type="entry name" value="RING"/>
    <property type="match status" value="1"/>
</dbReference>
<reference evidence="6" key="1">
    <citation type="submission" date="2025-08" db="UniProtKB">
        <authorList>
            <consortium name="Ensembl"/>
        </authorList>
    </citation>
    <scope>IDENTIFICATION</scope>
</reference>
<evidence type="ECO:0000313" key="7">
    <source>
        <dbReference type="Proteomes" id="UP000261380"/>
    </source>
</evidence>
<protein>
    <recommendedName>
        <fullName evidence="5">RING-type domain-containing protein</fullName>
    </recommendedName>
</protein>
<keyword evidence="3" id="KW-0862">Zinc</keyword>
<dbReference type="Gene3D" id="3.30.40.10">
    <property type="entry name" value="Zinc/RING finger domain, C3HC4 (zinc finger)"/>
    <property type="match status" value="1"/>
</dbReference>
<dbReference type="Ensembl" id="ENSXCOT00000027021.1">
    <property type="protein sequence ID" value="ENSXCOP00000026694.1"/>
    <property type="gene ID" value="ENSXCOG00000019941.1"/>
</dbReference>
<dbReference type="InterPro" id="IPR051051">
    <property type="entry name" value="E3_ubiq-ligase_TRIM/RNF"/>
</dbReference>
<name>A0A3B5MQJ8_9TELE</name>
<evidence type="ECO:0000256" key="4">
    <source>
        <dbReference type="PROSITE-ProRule" id="PRU00175"/>
    </source>
</evidence>
<feature type="domain" description="RING-type" evidence="5">
    <location>
        <begin position="13"/>
        <end position="53"/>
    </location>
</feature>
<sequence length="108" mass="12647">MEQRLMDQETFSCSICLDLLSNPVTTSCGHSYCFTCIKTHWDQEDQRGIHSCPQLVYNCEAEQKLFRLRNILRMTASLLGFCLLTEFFAHSSNLTELNHLFFSCCFWF</sequence>
<dbReference type="SUPFAM" id="SSF57850">
    <property type="entry name" value="RING/U-box"/>
    <property type="match status" value="1"/>
</dbReference>
<proteinExistence type="predicted"/>
<dbReference type="PROSITE" id="PS50089">
    <property type="entry name" value="ZF_RING_2"/>
    <property type="match status" value="1"/>
</dbReference>
<accession>A0A3B5MQJ8</accession>
<dbReference type="InterPro" id="IPR017907">
    <property type="entry name" value="Znf_RING_CS"/>
</dbReference>
<dbReference type="InterPro" id="IPR013083">
    <property type="entry name" value="Znf_RING/FYVE/PHD"/>
</dbReference>
<dbReference type="AlphaFoldDB" id="A0A3B5MQJ8"/>
<keyword evidence="7" id="KW-1185">Reference proteome</keyword>
<evidence type="ECO:0000256" key="1">
    <source>
        <dbReference type="ARBA" id="ARBA00022723"/>
    </source>
</evidence>
<dbReference type="PANTHER" id="PTHR25465:SF14">
    <property type="entry name" value="E3 UBIQUITIN-PROTEIN LIGASE TRIM65"/>
    <property type="match status" value="1"/>
</dbReference>
<reference evidence="6" key="2">
    <citation type="submission" date="2025-09" db="UniProtKB">
        <authorList>
            <consortium name="Ensembl"/>
        </authorList>
    </citation>
    <scope>IDENTIFICATION</scope>
</reference>
<dbReference type="InterPro" id="IPR001841">
    <property type="entry name" value="Znf_RING"/>
</dbReference>
<evidence type="ECO:0000313" key="6">
    <source>
        <dbReference type="Ensembl" id="ENSXCOP00000026694.1"/>
    </source>
</evidence>
<dbReference type="Proteomes" id="UP000261380">
    <property type="component" value="Unplaced"/>
</dbReference>
<evidence type="ECO:0000256" key="2">
    <source>
        <dbReference type="ARBA" id="ARBA00022771"/>
    </source>
</evidence>
<dbReference type="GeneTree" id="ENSGT01150000286931"/>
<evidence type="ECO:0000259" key="5">
    <source>
        <dbReference type="PROSITE" id="PS50089"/>
    </source>
</evidence>
<dbReference type="Pfam" id="PF15227">
    <property type="entry name" value="zf-C3HC4_4"/>
    <property type="match status" value="1"/>
</dbReference>
<dbReference type="GO" id="GO:0008270">
    <property type="term" value="F:zinc ion binding"/>
    <property type="evidence" value="ECO:0007669"/>
    <property type="project" value="UniProtKB-KW"/>
</dbReference>
<dbReference type="PROSITE" id="PS00518">
    <property type="entry name" value="ZF_RING_1"/>
    <property type="match status" value="1"/>
</dbReference>
<keyword evidence="1" id="KW-0479">Metal-binding</keyword>
<organism evidence="6 7">
    <name type="scientific">Xiphophorus couchianus</name>
    <name type="common">Monterrey platyfish</name>
    <dbReference type="NCBI Taxonomy" id="32473"/>
    <lineage>
        <taxon>Eukaryota</taxon>
        <taxon>Metazoa</taxon>
        <taxon>Chordata</taxon>
        <taxon>Craniata</taxon>
        <taxon>Vertebrata</taxon>
        <taxon>Euteleostomi</taxon>
        <taxon>Actinopterygii</taxon>
        <taxon>Neopterygii</taxon>
        <taxon>Teleostei</taxon>
        <taxon>Neoteleostei</taxon>
        <taxon>Acanthomorphata</taxon>
        <taxon>Ovalentaria</taxon>
        <taxon>Atherinomorphae</taxon>
        <taxon>Cyprinodontiformes</taxon>
        <taxon>Poeciliidae</taxon>
        <taxon>Poeciliinae</taxon>
        <taxon>Xiphophorus</taxon>
    </lineage>
</organism>
<keyword evidence="2 4" id="KW-0863">Zinc-finger</keyword>